<evidence type="ECO:0000256" key="1">
    <source>
        <dbReference type="SAM" id="MobiDB-lite"/>
    </source>
</evidence>
<dbReference type="Proteomes" id="UP001303760">
    <property type="component" value="Unassembled WGS sequence"/>
</dbReference>
<comment type="caution">
    <text evidence="2">The sequence shown here is derived from an EMBL/GenBank/DDBJ whole genome shotgun (WGS) entry which is preliminary data.</text>
</comment>
<reference evidence="2" key="2">
    <citation type="submission" date="2023-05" db="EMBL/GenBank/DDBJ databases">
        <authorList>
            <consortium name="Lawrence Berkeley National Laboratory"/>
            <person name="Steindorff A."/>
            <person name="Hensen N."/>
            <person name="Bonometti L."/>
            <person name="Westerberg I."/>
            <person name="Brannstrom I.O."/>
            <person name="Guillou S."/>
            <person name="Cros-Aarteil S."/>
            <person name="Calhoun S."/>
            <person name="Haridas S."/>
            <person name="Kuo A."/>
            <person name="Mondo S."/>
            <person name="Pangilinan J."/>
            <person name="Riley R."/>
            <person name="Labutti K."/>
            <person name="Andreopoulos B."/>
            <person name="Lipzen A."/>
            <person name="Chen C."/>
            <person name="Yanf M."/>
            <person name="Daum C."/>
            <person name="Ng V."/>
            <person name="Clum A."/>
            <person name="Ohm R."/>
            <person name="Martin F."/>
            <person name="Silar P."/>
            <person name="Natvig D."/>
            <person name="Lalanne C."/>
            <person name="Gautier V."/>
            <person name="Ament-Velasquez S.L."/>
            <person name="Kruys A."/>
            <person name="Hutchinson M.I."/>
            <person name="Powell A.J."/>
            <person name="Barry K."/>
            <person name="Miller A.N."/>
            <person name="Grigoriev I.V."/>
            <person name="Debuchy R."/>
            <person name="Gladieux P."/>
            <person name="Thoren M.H."/>
            <person name="Johannesson H."/>
        </authorList>
    </citation>
    <scope>NUCLEOTIDE SEQUENCE</scope>
    <source>
        <strain evidence="2">CBS 532.94</strain>
    </source>
</reference>
<gene>
    <name evidence="2" type="ORF">C8A03DRAFT_37063</name>
</gene>
<evidence type="ECO:0000313" key="2">
    <source>
        <dbReference type="EMBL" id="KAK4235103.1"/>
    </source>
</evidence>
<dbReference type="EMBL" id="MU860297">
    <property type="protein sequence ID" value="KAK4235103.1"/>
    <property type="molecule type" value="Genomic_DNA"/>
</dbReference>
<evidence type="ECO:0000313" key="3">
    <source>
        <dbReference type="Proteomes" id="UP001303760"/>
    </source>
</evidence>
<organism evidence="2 3">
    <name type="scientific">Achaetomium macrosporum</name>
    <dbReference type="NCBI Taxonomy" id="79813"/>
    <lineage>
        <taxon>Eukaryota</taxon>
        <taxon>Fungi</taxon>
        <taxon>Dikarya</taxon>
        <taxon>Ascomycota</taxon>
        <taxon>Pezizomycotina</taxon>
        <taxon>Sordariomycetes</taxon>
        <taxon>Sordariomycetidae</taxon>
        <taxon>Sordariales</taxon>
        <taxon>Chaetomiaceae</taxon>
        <taxon>Achaetomium</taxon>
    </lineage>
</organism>
<accession>A0AAN7C647</accession>
<reference evidence="2" key="1">
    <citation type="journal article" date="2023" name="Mol. Phylogenet. Evol.">
        <title>Genome-scale phylogeny and comparative genomics of the fungal order Sordariales.</title>
        <authorList>
            <person name="Hensen N."/>
            <person name="Bonometti L."/>
            <person name="Westerberg I."/>
            <person name="Brannstrom I.O."/>
            <person name="Guillou S."/>
            <person name="Cros-Aarteil S."/>
            <person name="Calhoun S."/>
            <person name="Haridas S."/>
            <person name="Kuo A."/>
            <person name="Mondo S."/>
            <person name="Pangilinan J."/>
            <person name="Riley R."/>
            <person name="LaButti K."/>
            <person name="Andreopoulos B."/>
            <person name="Lipzen A."/>
            <person name="Chen C."/>
            <person name="Yan M."/>
            <person name="Daum C."/>
            <person name="Ng V."/>
            <person name="Clum A."/>
            <person name="Steindorff A."/>
            <person name="Ohm R.A."/>
            <person name="Martin F."/>
            <person name="Silar P."/>
            <person name="Natvig D.O."/>
            <person name="Lalanne C."/>
            <person name="Gautier V."/>
            <person name="Ament-Velasquez S.L."/>
            <person name="Kruys A."/>
            <person name="Hutchinson M.I."/>
            <person name="Powell A.J."/>
            <person name="Barry K."/>
            <person name="Miller A.N."/>
            <person name="Grigoriev I.V."/>
            <person name="Debuchy R."/>
            <person name="Gladieux P."/>
            <person name="Hiltunen Thoren M."/>
            <person name="Johannesson H."/>
        </authorList>
    </citation>
    <scope>NUCLEOTIDE SEQUENCE</scope>
    <source>
        <strain evidence="2">CBS 532.94</strain>
    </source>
</reference>
<feature type="region of interest" description="Disordered" evidence="1">
    <location>
        <begin position="43"/>
        <end position="79"/>
    </location>
</feature>
<feature type="region of interest" description="Disordered" evidence="1">
    <location>
        <begin position="134"/>
        <end position="153"/>
    </location>
</feature>
<proteinExistence type="predicted"/>
<feature type="compositionally biased region" description="Basic and acidic residues" evidence="1">
    <location>
        <begin position="43"/>
        <end position="52"/>
    </location>
</feature>
<sequence length="296" mass="32127">MAHALFTDLAIGESGTNRASFVKGYGKGFQAGYAFGFTQGSNERAEAGRREGQAALEDPAEEEAPIGEGPGNGEQVGSDDLAGELAEETSNASAMEEEDVFYDAKSTVSTDPTGELSPEDGLRMLLARLAAERPEPPTADLHPATTTTTTTSQPDILYGIPLAHMVRPITPDWSRPLHGPRPPYPRLANDLDIYTLHSQGATIVENPWRVIIGPISASAREDWKEDKGKGYLRFKLGSCRKSGVHLCEMVQGEEGRWYVLAMFTSQESARNAVELFGQGYPCGGSIMWAWTCLEEE</sequence>
<dbReference type="AlphaFoldDB" id="A0AAN7C647"/>
<name>A0AAN7C647_9PEZI</name>
<keyword evidence="3" id="KW-1185">Reference proteome</keyword>
<protein>
    <submittedName>
        <fullName evidence="2">Uncharacterized protein</fullName>
    </submittedName>
</protein>